<dbReference type="EMBL" id="CP158367">
    <property type="protein sequence ID" value="XBX74237.1"/>
    <property type="molecule type" value="Genomic_DNA"/>
</dbReference>
<feature type="domain" description="HEPN" evidence="1">
    <location>
        <begin position="11"/>
        <end position="118"/>
    </location>
</feature>
<protein>
    <submittedName>
        <fullName evidence="2">HEPN domain-containing protein</fullName>
    </submittedName>
</protein>
<proteinExistence type="predicted"/>
<gene>
    <name evidence="2" type="ORF">PRVXT_002266</name>
</gene>
<dbReference type="AlphaFoldDB" id="A0AAU7VJM2"/>
<evidence type="ECO:0000313" key="2">
    <source>
        <dbReference type="EMBL" id="XBX74237.1"/>
    </source>
</evidence>
<sequence length="133" mass="15317">MDSLASAKEWQRLAEMDLKSAEYLLKMRPLPIEIICYHCQQSAEKYLKGYLILHGMNPPKTHDLSQLQKLCSNISDSFAEIADQCSDLTAYGVQPRYPMQLILEESDMQEALLSAKTIRNFILNMQPEMMKED</sequence>
<dbReference type="InterPro" id="IPR007842">
    <property type="entry name" value="HEPN_dom"/>
</dbReference>
<reference evidence="2" key="2">
    <citation type="submission" date="2024-06" db="EMBL/GenBank/DDBJ databases">
        <authorList>
            <person name="Petrova K.O."/>
            <person name="Toshchakov S.V."/>
            <person name="Boltjanskaja Y.V."/>
            <person name="Kevbrin V."/>
        </authorList>
    </citation>
    <scope>NUCLEOTIDE SEQUENCE</scope>
    <source>
        <strain evidence="2">Z-910T</strain>
    </source>
</reference>
<dbReference type="Gene3D" id="1.20.120.330">
    <property type="entry name" value="Nucleotidyltransferases domain 2"/>
    <property type="match status" value="1"/>
</dbReference>
<dbReference type="Pfam" id="PF05168">
    <property type="entry name" value="HEPN"/>
    <property type="match status" value="1"/>
</dbReference>
<organism evidence="2">
    <name type="scientific">Proteinivorax tanatarense</name>
    <dbReference type="NCBI Taxonomy" id="1260629"/>
    <lineage>
        <taxon>Bacteria</taxon>
        <taxon>Bacillati</taxon>
        <taxon>Bacillota</taxon>
        <taxon>Clostridia</taxon>
        <taxon>Eubacteriales</taxon>
        <taxon>Proteinivoracaceae</taxon>
        <taxon>Proteinivorax</taxon>
    </lineage>
</organism>
<dbReference type="PROSITE" id="PS50910">
    <property type="entry name" value="HEPN"/>
    <property type="match status" value="1"/>
</dbReference>
<evidence type="ECO:0000259" key="1">
    <source>
        <dbReference type="PROSITE" id="PS50910"/>
    </source>
</evidence>
<accession>A0AAU7VJM2</accession>
<reference evidence="2" key="1">
    <citation type="journal article" date="2013" name="Extremophiles">
        <title>Proteinivorax tanatarense gen. nov., sp. nov., an anaerobic, haloalkaliphilic, proteolytic bacterium isolated from a decaying algal bloom, and proposal of Proteinivoraceae fam. nov.</title>
        <authorList>
            <person name="Kevbrin V."/>
            <person name="Boltyanskaya Y."/>
            <person name="Zhilina T."/>
            <person name="Kolganova T."/>
            <person name="Lavrentjeva E."/>
            <person name="Kuznetsov B."/>
        </authorList>
    </citation>
    <scope>NUCLEOTIDE SEQUENCE</scope>
    <source>
        <strain evidence="2">Z-910T</strain>
    </source>
</reference>
<dbReference type="SUPFAM" id="SSF81593">
    <property type="entry name" value="Nucleotidyltransferase substrate binding subunit/domain"/>
    <property type="match status" value="1"/>
</dbReference>
<dbReference type="RefSeq" id="WP_350342992.1">
    <property type="nucleotide sequence ID" value="NZ_CP158367.1"/>
</dbReference>
<dbReference type="SMART" id="SM00748">
    <property type="entry name" value="HEPN"/>
    <property type="match status" value="1"/>
</dbReference>
<name>A0AAU7VJM2_9FIRM</name>